<evidence type="ECO:0000256" key="3">
    <source>
        <dbReference type="ARBA" id="ARBA00005043"/>
    </source>
</evidence>
<dbReference type="STRING" id="78915.A0A4P9XRL4"/>
<dbReference type="EMBL" id="KZ992576">
    <property type="protein sequence ID" value="RKP08708.1"/>
    <property type="molecule type" value="Genomic_DNA"/>
</dbReference>
<evidence type="ECO:0000256" key="9">
    <source>
        <dbReference type="SAM" id="MobiDB-lite"/>
    </source>
</evidence>
<comment type="subcellular location">
    <subcellularLocation>
        <location evidence="2">Cytoplasm</location>
    </subcellularLocation>
    <subcellularLocation>
        <location evidence="1">Nucleus</location>
    </subcellularLocation>
</comment>
<dbReference type="GO" id="GO:0002098">
    <property type="term" value="P:tRNA wobble uridine modification"/>
    <property type="evidence" value="ECO:0007669"/>
    <property type="project" value="InterPro"/>
</dbReference>
<protein>
    <recommendedName>
        <fullName evidence="5">Elongator complex protein 5</fullName>
    </recommendedName>
</protein>
<dbReference type="OrthoDB" id="166907at2759"/>
<comment type="similarity">
    <text evidence="4">Belongs to the ELP5 family.</text>
</comment>
<dbReference type="Proteomes" id="UP000271241">
    <property type="component" value="Unassembled WGS sequence"/>
</dbReference>
<feature type="region of interest" description="Disordered" evidence="9">
    <location>
        <begin position="305"/>
        <end position="345"/>
    </location>
</feature>
<dbReference type="UniPathway" id="UPA00988"/>
<sequence>MQSATLLDRLLAGKEASAYVVVEDTLEQSSVPILRAFIQRAQQRGQHVICLQADTMSQTFTGLASKVQSDGIAVVSVDTSDFGDSEEAAADGRSNSAPARIVAAVDDALVQRKYKSPMFVLDSITELLLFHSQPAVFSMLARVARTIEGAGGRLIVGAHADLPLDVQTDTSLFMPPYLASVAREATTRLRVANRQRTEARDVMGAAFLEERTARFAPEDNSPAEALCAVQHRRKTGKVTTETVHIVYSAHGEIESTAVYKARSGLVVDSAPMPTAEPDPAANLSFNLTLTDEQRAARDEVVLPYLKAQEGSGASGTSATGGGSIYYTPDSDDDFDEEDPDDDLDI</sequence>
<name>A0A4P9XRL4_9FUNG</name>
<organism evidence="10 11">
    <name type="scientific">Thamnocephalis sphaerospora</name>
    <dbReference type="NCBI Taxonomy" id="78915"/>
    <lineage>
        <taxon>Eukaryota</taxon>
        <taxon>Fungi</taxon>
        <taxon>Fungi incertae sedis</taxon>
        <taxon>Zoopagomycota</taxon>
        <taxon>Zoopagomycotina</taxon>
        <taxon>Zoopagomycetes</taxon>
        <taxon>Zoopagales</taxon>
        <taxon>Sigmoideomycetaceae</taxon>
        <taxon>Thamnocephalis</taxon>
    </lineage>
</organism>
<evidence type="ECO:0000256" key="6">
    <source>
        <dbReference type="ARBA" id="ARBA00022490"/>
    </source>
</evidence>
<dbReference type="GO" id="GO:0005634">
    <property type="term" value="C:nucleus"/>
    <property type="evidence" value="ECO:0007669"/>
    <property type="project" value="UniProtKB-SubCell"/>
</dbReference>
<keyword evidence="11" id="KW-1185">Reference proteome</keyword>
<feature type="compositionally biased region" description="Acidic residues" evidence="9">
    <location>
        <begin position="329"/>
        <end position="345"/>
    </location>
</feature>
<comment type="pathway">
    <text evidence="3">tRNA modification; 5-methoxycarbonylmethyl-2-thiouridine-tRNA biosynthesis.</text>
</comment>
<evidence type="ECO:0000256" key="5">
    <source>
        <dbReference type="ARBA" id="ARBA00020264"/>
    </source>
</evidence>
<dbReference type="PANTHER" id="PTHR15641">
    <property type="entry name" value="ELONGATOR COMPLEX PROTEIN 5"/>
    <property type="match status" value="1"/>
</dbReference>
<dbReference type="Gene3D" id="3.40.50.300">
    <property type="entry name" value="P-loop containing nucleotide triphosphate hydrolases"/>
    <property type="match status" value="1"/>
</dbReference>
<dbReference type="GO" id="GO:0000049">
    <property type="term" value="F:tRNA binding"/>
    <property type="evidence" value="ECO:0007669"/>
    <property type="project" value="TreeGrafter"/>
</dbReference>
<evidence type="ECO:0000256" key="7">
    <source>
        <dbReference type="ARBA" id="ARBA00022694"/>
    </source>
</evidence>
<dbReference type="GO" id="GO:0005829">
    <property type="term" value="C:cytosol"/>
    <property type="evidence" value="ECO:0007669"/>
    <property type="project" value="TreeGrafter"/>
</dbReference>
<proteinExistence type="inferred from homology"/>
<gene>
    <name evidence="10" type="ORF">THASP1DRAFT_29495</name>
</gene>
<keyword evidence="7" id="KW-0819">tRNA processing</keyword>
<evidence type="ECO:0000256" key="2">
    <source>
        <dbReference type="ARBA" id="ARBA00004496"/>
    </source>
</evidence>
<evidence type="ECO:0000256" key="4">
    <source>
        <dbReference type="ARBA" id="ARBA00009567"/>
    </source>
</evidence>
<evidence type="ECO:0000256" key="8">
    <source>
        <dbReference type="ARBA" id="ARBA00023242"/>
    </source>
</evidence>
<dbReference type="Pfam" id="PF10483">
    <property type="entry name" value="Elong_Iki1"/>
    <property type="match status" value="1"/>
</dbReference>
<evidence type="ECO:0000313" key="10">
    <source>
        <dbReference type="EMBL" id="RKP08708.1"/>
    </source>
</evidence>
<evidence type="ECO:0000256" key="1">
    <source>
        <dbReference type="ARBA" id="ARBA00004123"/>
    </source>
</evidence>
<accession>A0A4P9XRL4</accession>
<evidence type="ECO:0000313" key="11">
    <source>
        <dbReference type="Proteomes" id="UP000271241"/>
    </source>
</evidence>
<dbReference type="InterPro" id="IPR019519">
    <property type="entry name" value="Elp5"/>
</dbReference>
<dbReference type="InterPro" id="IPR027417">
    <property type="entry name" value="P-loop_NTPase"/>
</dbReference>
<dbReference type="GO" id="GO:0033588">
    <property type="term" value="C:elongator holoenzyme complex"/>
    <property type="evidence" value="ECO:0007669"/>
    <property type="project" value="InterPro"/>
</dbReference>
<keyword evidence="6" id="KW-0963">Cytoplasm</keyword>
<dbReference type="PANTHER" id="PTHR15641:SF1">
    <property type="entry name" value="ELONGATOR COMPLEX PROTEIN 5"/>
    <property type="match status" value="1"/>
</dbReference>
<reference evidence="11" key="1">
    <citation type="journal article" date="2018" name="Nat. Microbiol.">
        <title>Leveraging single-cell genomics to expand the fungal tree of life.</title>
        <authorList>
            <person name="Ahrendt S.R."/>
            <person name="Quandt C.A."/>
            <person name="Ciobanu D."/>
            <person name="Clum A."/>
            <person name="Salamov A."/>
            <person name="Andreopoulos B."/>
            <person name="Cheng J.F."/>
            <person name="Woyke T."/>
            <person name="Pelin A."/>
            <person name="Henrissat B."/>
            <person name="Reynolds N.K."/>
            <person name="Benny G.L."/>
            <person name="Smith M.E."/>
            <person name="James T.Y."/>
            <person name="Grigoriev I.V."/>
        </authorList>
    </citation>
    <scope>NUCLEOTIDE SEQUENCE [LARGE SCALE GENOMIC DNA]</scope>
    <source>
        <strain evidence="11">RSA 1356</strain>
    </source>
</reference>
<keyword evidence="8" id="KW-0539">Nucleus</keyword>
<dbReference type="AlphaFoldDB" id="A0A4P9XRL4"/>